<dbReference type="SUPFAM" id="SSF51735">
    <property type="entry name" value="NAD(P)-binding Rossmann-fold domains"/>
    <property type="match status" value="1"/>
</dbReference>
<name>A0A843AG21_METAZ</name>
<evidence type="ECO:0000313" key="2">
    <source>
        <dbReference type="EMBL" id="MBF4468015.1"/>
    </source>
</evidence>
<evidence type="ECO:0000313" key="3">
    <source>
        <dbReference type="Proteomes" id="UP000658733"/>
    </source>
</evidence>
<organism evidence="2 3">
    <name type="scientific">Methanobrevibacter arboriphilus</name>
    <dbReference type="NCBI Taxonomy" id="39441"/>
    <lineage>
        <taxon>Archaea</taxon>
        <taxon>Methanobacteriati</taxon>
        <taxon>Methanobacteriota</taxon>
        <taxon>Methanomada group</taxon>
        <taxon>Methanobacteria</taxon>
        <taxon>Methanobacteriales</taxon>
        <taxon>Methanobacteriaceae</taxon>
        <taxon>Methanobrevibacter</taxon>
    </lineage>
</organism>
<dbReference type="InterPro" id="IPR028939">
    <property type="entry name" value="P5C_Rdtase_cat_N"/>
</dbReference>
<dbReference type="InterPro" id="IPR008927">
    <property type="entry name" value="6-PGluconate_DH-like_C_sf"/>
</dbReference>
<dbReference type="EMBL" id="JADIIN010000013">
    <property type="protein sequence ID" value="MBF4468015.1"/>
    <property type="molecule type" value="Genomic_DNA"/>
</dbReference>
<dbReference type="Pfam" id="PF03807">
    <property type="entry name" value="F420_oxidored"/>
    <property type="match status" value="1"/>
</dbReference>
<gene>
    <name evidence="2" type="ORF">ISP01_01285</name>
</gene>
<dbReference type="AlphaFoldDB" id="A0A843AG21"/>
<feature type="domain" description="Pyrroline-5-carboxylate reductase catalytic N-terminal" evidence="1">
    <location>
        <begin position="2"/>
        <end position="78"/>
    </location>
</feature>
<comment type="caution">
    <text evidence="2">The sequence shown here is derived from an EMBL/GenBank/DDBJ whole genome shotgun (WGS) entry which is preliminary data.</text>
</comment>
<proteinExistence type="predicted"/>
<protein>
    <submittedName>
        <fullName evidence="2">NAD(P)-dependent oxidoreductase</fullName>
    </submittedName>
</protein>
<dbReference type="InterPro" id="IPR036291">
    <property type="entry name" value="NAD(P)-bd_dom_sf"/>
</dbReference>
<dbReference type="SUPFAM" id="SSF48179">
    <property type="entry name" value="6-phosphogluconate dehydrogenase C-terminal domain-like"/>
    <property type="match status" value="1"/>
</dbReference>
<dbReference type="Proteomes" id="UP000658733">
    <property type="component" value="Unassembled WGS sequence"/>
</dbReference>
<accession>A0A843AG21</accession>
<dbReference type="InterPro" id="IPR013328">
    <property type="entry name" value="6PGD_dom2"/>
</dbReference>
<sequence>MKIGFIGFGEVASTISKKLLDNNVDVLSSINGRSDKTKKLAKNSGIDLVNSFEDVALSSDILISTVSPFEALEISKKYGILTNGIFLDLNNISPKTTLEIFDFFKGINEKKSSNFIKGSIIGKISSKNQIIYLSGENSNDLILLKDYGLNIKVIGSNITDASYIKMIRSIYSKSLTAVTYEAFKISESLNMEDEFFEVLSITEGKDFEIQARSRIKSLKNSHERKYEEMIEILKFLESIQSSNDFRANNMIKATKNKFKDIK</sequence>
<evidence type="ECO:0000259" key="1">
    <source>
        <dbReference type="Pfam" id="PF03807"/>
    </source>
</evidence>
<reference evidence="2" key="1">
    <citation type="submission" date="2020-10" db="EMBL/GenBank/DDBJ databases">
        <title>Dehalococcoides mccartyi of a TCE/Cr reducing biochatode.</title>
        <authorList>
            <person name="Matturro B."/>
        </authorList>
    </citation>
    <scope>NUCLEOTIDE SEQUENCE</scope>
    <source>
        <strain evidence="2">Bin4</strain>
    </source>
</reference>
<dbReference type="Gene3D" id="3.40.50.720">
    <property type="entry name" value="NAD(P)-binding Rossmann-like Domain"/>
    <property type="match status" value="1"/>
</dbReference>
<dbReference type="Gene3D" id="1.10.1040.10">
    <property type="entry name" value="N-(1-d-carboxylethyl)-l-norvaline Dehydrogenase, domain 2"/>
    <property type="match status" value="1"/>
</dbReference>
<dbReference type="RefSeq" id="WP_278521712.1">
    <property type="nucleotide sequence ID" value="NZ_JADIIN010000013.1"/>
</dbReference>